<organism evidence="1 2">
    <name type="scientific">Dyadobacter pollutisoli</name>
    <dbReference type="NCBI Taxonomy" id="2910158"/>
    <lineage>
        <taxon>Bacteria</taxon>
        <taxon>Pseudomonadati</taxon>
        <taxon>Bacteroidota</taxon>
        <taxon>Cytophagia</taxon>
        <taxon>Cytophagales</taxon>
        <taxon>Spirosomataceae</taxon>
        <taxon>Dyadobacter</taxon>
    </lineage>
</organism>
<dbReference type="Proteomes" id="UP001164653">
    <property type="component" value="Chromosome"/>
</dbReference>
<dbReference type="EMBL" id="CP112998">
    <property type="protein sequence ID" value="WAC10743.1"/>
    <property type="molecule type" value="Genomic_DNA"/>
</dbReference>
<proteinExistence type="predicted"/>
<dbReference type="RefSeq" id="WP_244822506.1">
    <property type="nucleotide sequence ID" value="NZ_CP112998.1"/>
</dbReference>
<dbReference type="KEGG" id="dpf:ON006_23740"/>
<dbReference type="AlphaFoldDB" id="A0A9E8SJC7"/>
<accession>A0A9E8SJC7</accession>
<reference evidence="1" key="1">
    <citation type="submission" date="2022-11" db="EMBL/GenBank/DDBJ databases">
        <title>Dyadobacter pollutisoli sp. nov., isolated from plastic dumped soil.</title>
        <authorList>
            <person name="Kim J.M."/>
            <person name="Kim K.R."/>
            <person name="Lee J.K."/>
            <person name="Hao L."/>
            <person name="Jeon C.O."/>
        </authorList>
    </citation>
    <scope>NUCLEOTIDE SEQUENCE</scope>
    <source>
        <strain evidence="1">U1</strain>
    </source>
</reference>
<keyword evidence="2" id="KW-1185">Reference proteome</keyword>
<evidence type="ECO:0000313" key="1">
    <source>
        <dbReference type="EMBL" id="WAC10743.1"/>
    </source>
</evidence>
<evidence type="ECO:0000313" key="2">
    <source>
        <dbReference type="Proteomes" id="UP001164653"/>
    </source>
</evidence>
<protein>
    <submittedName>
        <fullName evidence="1">Uncharacterized protein</fullName>
    </submittedName>
</protein>
<sequence>MKKFASVAEAFEWWCKSIYPNLAPDIKKGKFTSAWKDFTYQQGISEKRMREILTEFGNVDVQTIVTFTPK</sequence>
<gene>
    <name evidence="1" type="ORF">ON006_23740</name>
</gene>
<name>A0A9E8SJC7_9BACT</name>